<feature type="compositionally biased region" description="Basic and acidic residues" evidence="1">
    <location>
        <begin position="83"/>
        <end position="92"/>
    </location>
</feature>
<evidence type="ECO:0008006" key="4">
    <source>
        <dbReference type="Google" id="ProtNLM"/>
    </source>
</evidence>
<reference evidence="2 3" key="2">
    <citation type="submission" date="2015-01" db="EMBL/GenBank/DDBJ databases">
        <title>Genome sequence of a Bifidobacterium animalis strain.</title>
        <authorList>
            <person name="Bogovic-Matijasic B."/>
            <person name="Hacin B."/>
            <person name="Citar M."/>
            <person name="Svigelj K."/>
            <person name="Stempelj M."/>
            <person name="Rogelj I."/>
        </authorList>
    </citation>
    <scope>NUCLEOTIDE SEQUENCE [LARGE SCALE GENOMIC DNA]</scope>
    <source>
        <strain evidence="2 3">IM386</strain>
    </source>
</reference>
<dbReference type="AlphaFoldDB" id="A0AAV2W151"/>
<organism evidence="2 3">
    <name type="scientific">Bifidobacterium animalis subsp. animalis IM386</name>
    <dbReference type="NCBI Taxonomy" id="1402194"/>
    <lineage>
        <taxon>Bacteria</taxon>
        <taxon>Bacillati</taxon>
        <taxon>Actinomycetota</taxon>
        <taxon>Actinomycetes</taxon>
        <taxon>Bifidobacteriales</taxon>
        <taxon>Bifidobacteriaceae</taxon>
        <taxon>Bifidobacterium</taxon>
    </lineage>
</organism>
<sequence>MVIAKNSFSPRKKRRLAAVFVSFYAHRDHRDHRGIMEIIKMRWGSLLFCVKSDIWESYLSLFTPREASKRHASKGVLHQGLLRQKEERRDKP</sequence>
<dbReference type="Proteomes" id="UP000035645">
    <property type="component" value="Unassembled WGS sequence"/>
</dbReference>
<name>A0AAV2W151_9BIFI</name>
<evidence type="ECO:0000313" key="3">
    <source>
        <dbReference type="Proteomes" id="UP000035645"/>
    </source>
</evidence>
<protein>
    <recommendedName>
        <fullName evidence="4">Transposase</fullName>
    </recommendedName>
</protein>
<gene>
    <name evidence="2" type="ORF">BANIM336_00437</name>
</gene>
<reference evidence="2 3" key="1">
    <citation type="submission" date="2013-10" db="EMBL/GenBank/DDBJ databases">
        <authorList>
            <person name="Manrique M."/>
        </authorList>
    </citation>
    <scope>NUCLEOTIDE SEQUENCE [LARGE SCALE GENOMIC DNA]</scope>
    <source>
        <strain evidence="2 3">IM386</strain>
    </source>
</reference>
<evidence type="ECO:0000313" key="2">
    <source>
        <dbReference type="EMBL" id="CDI67128.1"/>
    </source>
</evidence>
<evidence type="ECO:0000256" key="1">
    <source>
        <dbReference type="SAM" id="MobiDB-lite"/>
    </source>
</evidence>
<feature type="region of interest" description="Disordered" evidence="1">
    <location>
        <begin position="66"/>
        <end position="92"/>
    </location>
</feature>
<dbReference type="EMBL" id="CBUQ010000005">
    <property type="protein sequence ID" value="CDI67128.1"/>
    <property type="molecule type" value="Genomic_DNA"/>
</dbReference>
<accession>A0AAV2W151</accession>
<proteinExistence type="predicted"/>
<comment type="caution">
    <text evidence="2">The sequence shown here is derived from an EMBL/GenBank/DDBJ whole genome shotgun (WGS) entry which is preliminary data.</text>
</comment>